<dbReference type="KEGG" id="kol:Kole_0437"/>
<reference evidence="2 3" key="1">
    <citation type="submission" date="2009-06" db="EMBL/GenBank/DDBJ databases">
        <title>Complete sequence of Thermotogales bacterium TBF 19.5.1.</title>
        <authorList>
            <consortium name="US DOE Joint Genome Institute"/>
            <person name="Lucas S."/>
            <person name="Copeland A."/>
            <person name="Lapidus A."/>
            <person name="Glavina del Rio T."/>
            <person name="Tice H."/>
            <person name="Bruce D."/>
            <person name="Goodwin L."/>
            <person name="Pitluck S."/>
            <person name="Chertkov O."/>
            <person name="Brettin T."/>
            <person name="Detter J.C."/>
            <person name="Han C."/>
            <person name="Schmutz J."/>
            <person name="Larimer F."/>
            <person name="Land M."/>
            <person name="Hauser L."/>
            <person name="Kyrpides N."/>
            <person name="Ovchinnikova G."/>
            <person name="Noll K."/>
        </authorList>
    </citation>
    <scope>NUCLEOTIDE SEQUENCE [LARGE SCALE GENOMIC DNA]</scope>
    <source>
        <strain evidence="3">ATCC BAA-1733 / DSM 21960 / TBF 19.5.1</strain>
    </source>
</reference>
<dbReference type="AlphaFoldDB" id="C5CE52"/>
<feature type="transmembrane region" description="Helical" evidence="1">
    <location>
        <begin position="138"/>
        <end position="159"/>
    </location>
</feature>
<gene>
    <name evidence="2" type="ordered locus">Kole_0437</name>
</gene>
<dbReference type="STRING" id="521045.Kole_0437"/>
<evidence type="ECO:0000313" key="3">
    <source>
        <dbReference type="Proteomes" id="UP000002382"/>
    </source>
</evidence>
<protein>
    <submittedName>
        <fullName evidence="2">Uncharacterized protein</fullName>
    </submittedName>
</protein>
<evidence type="ECO:0000256" key="1">
    <source>
        <dbReference type="SAM" id="Phobius"/>
    </source>
</evidence>
<sequence length="185" mass="21659">MNKRFLFIYYLACMALLYGLSVSLHSLLVSLLPLGLIFAYILITKRTKKLSRSLKFEDFFSGDIITLSTIEKELCDIKEITAQTEEFQRLKRHINLLLKQLKNGIKFQRWLYYASVLIAPLFPVVSTVFMFFFKSQRWIITVVSGYIAMFLLLIIVVSGSDNLLKNLEKIEKELKDLLRKYKNEN</sequence>
<accession>C5CE52</accession>
<keyword evidence="1" id="KW-1133">Transmembrane helix</keyword>
<keyword evidence="1" id="KW-0812">Transmembrane</keyword>
<evidence type="ECO:0000313" key="2">
    <source>
        <dbReference type="EMBL" id="ACR79160.1"/>
    </source>
</evidence>
<organism evidence="2 3">
    <name type="scientific">Kosmotoga olearia (strain ATCC BAA-1733 / DSM 21960 / TBF 19.5.1)</name>
    <dbReference type="NCBI Taxonomy" id="521045"/>
    <lineage>
        <taxon>Bacteria</taxon>
        <taxon>Thermotogati</taxon>
        <taxon>Thermotogota</taxon>
        <taxon>Thermotogae</taxon>
        <taxon>Kosmotogales</taxon>
        <taxon>Kosmotogaceae</taxon>
        <taxon>Kosmotoga</taxon>
    </lineage>
</organism>
<keyword evidence="3" id="KW-1185">Reference proteome</keyword>
<keyword evidence="1" id="KW-0472">Membrane</keyword>
<feature type="transmembrane region" description="Helical" evidence="1">
    <location>
        <begin position="110"/>
        <end position="132"/>
    </location>
</feature>
<feature type="transmembrane region" description="Helical" evidence="1">
    <location>
        <begin position="5"/>
        <end position="21"/>
    </location>
</feature>
<dbReference type="EMBL" id="CP001634">
    <property type="protein sequence ID" value="ACR79160.1"/>
    <property type="molecule type" value="Genomic_DNA"/>
</dbReference>
<reference evidence="2 3" key="2">
    <citation type="journal article" date="2011" name="J. Bacteriol.">
        <title>Genome Sequence of Kosmotoga olearia Strain TBF 19.5.1, a Thermophilic Bacterium with a Wide Growth Temperature Range, Isolated from the Troll B Oil Platform in the North Sea.</title>
        <authorList>
            <person name="Swithers K.S."/>
            <person name="Dipippo J.L."/>
            <person name="Bruce D.C."/>
            <person name="Detter C."/>
            <person name="Tapia R."/>
            <person name="Han S."/>
            <person name="Goodwin L.A."/>
            <person name="Han J."/>
            <person name="Woyke T."/>
            <person name="Pitluck S."/>
            <person name="Pennacchio L."/>
            <person name="Nolan M."/>
            <person name="Mikhailova N."/>
            <person name="Land M.L."/>
            <person name="Nesbo C.L."/>
            <person name="Gogarten J.P."/>
            <person name="Noll K.M."/>
        </authorList>
    </citation>
    <scope>NUCLEOTIDE SEQUENCE [LARGE SCALE GENOMIC DNA]</scope>
    <source>
        <strain evidence="3">ATCC BAA-1733 / DSM 21960 / TBF 19.5.1</strain>
    </source>
</reference>
<feature type="transmembrane region" description="Helical" evidence="1">
    <location>
        <begin position="27"/>
        <end position="43"/>
    </location>
</feature>
<proteinExistence type="predicted"/>
<dbReference type="Proteomes" id="UP000002382">
    <property type="component" value="Chromosome"/>
</dbReference>
<name>C5CE52_KOSOT</name>
<dbReference type="HOGENOM" id="CLU_1459527_0_0_0"/>